<evidence type="ECO:0000313" key="2">
    <source>
        <dbReference type="EMBL" id="PPC76031.1"/>
    </source>
</evidence>
<dbReference type="PANTHER" id="PTHR42673">
    <property type="entry name" value="MALEYLACETOACETATE ISOMERASE"/>
    <property type="match status" value="1"/>
</dbReference>
<dbReference type="OrthoDB" id="9782992at2"/>
<dbReference type="GO" id="GO:0004364">
    <property type="term" value="F:glutathione transferase activity"/>
    <property type="evidence" value="ECO:0007669"/>
    <property type="project" value="TreeGrafter"/>
</dbReference>
<dbReference type="GO" id="GO:0006559">
    <property type="term" value="P:L-phenylalanine catabolic process"/>
    <property type="evidence" value="ECO:0007669"/>
    <property type="project" value="TreeGrafter"/>
</dbReference>
<dbReference type="Pfam" id="PF22041">
    <property type="entry name" value="GST_C_7"/>
    <property type="match status" value="1"/>
</dbReference>
<dbReference type="SUPFAM" id="SSF52833">
    <property type="entry name" value="Thioredoxin-like"/>
    <property type="match status" value="1"/>
</dbReference>
<evidence type="ECO:0000313" key="3">
    <source>
        <dbReference type="Proteomes" id="UP000238196"/>
    </source>
</evidence>
<comment type="caution">
    <text evidence="2">The sequence shown here is derived from an EMBL/GenBank/DDBJ whole genome shotgun (WGS) entry which is preliminary data.</text>
</comment>
<accession>A0A2S5KMJ1</accession>
<dbReference type="GO" id="GO:0006749">
    <property type="term" value="P:glutathione metabolic process"/>
    <property type="evidence" value="ECO:0007669"/>
    <property type="project" value="TreeGrafter"/>
</dbReference>
<proteinExistence type="predicted"/>
<sequence>MIELYELCGANPAHLFSPFCWRVRMALVHKGLSFRSNPTCFTDKELIAFSGQSKVPVIRDGDTVVYDSLAIFAYLDSQYPEKPLLGDAVASARAKAIDALCTSVLRGGLLKMVLLRVLQACDPKDHAYFRSTREAFFSDTLENVDNPEQGQALLEAAWPVLAAVLKTQPYFDGDEPAGADYLVFGHFMWAYTLGIAPWQDNAPVNDWFNRLLNIYEAQQGTVVRTA</sequence>
<protein>
    <submittedName>
        <fullName evidence="2">Glutathione S-transferase</fullName>
    </submittedName>
</protein>
<feature type="domain" description="GST N-terminal" evidence="1">
    <location>
        <begin position="7"/>
        <end position="83"/>
    </location>
</feature>
<evidence type="ECO:0000259" key="1">
    <source>
        <dbReference type="PROSITE" id="PS50404"/>
    </source>
</evidence>
<dbReference type="AlphaFoldDB" id="A0A2S5KMJ1"/>
<dbReference type="EMBL" id="PRLP01000058">
    <property type="protein sequence ID" value="PPC76031.1"/>
    <property type="molecule type" value="Genomic_DNA"/>
</dbReference>
<dbReference type="Gene3D" id="1.20.1050.10">
    <property type="match status" value="1"/>
</dbReference>
<dbReference type="Proteomes" id="UP000238196">
    <property type="component" value="Unassembled WGS sequence"/>
</dbReference>
<dbReference type="SFLD" id="SFLDS00019">
    <property type="entry name" value="Glutathione_Transferase_(cytos"/>
    <property type="match status" value="1"/>
</dbReference>
<name>A0A2S5KMJ1_9PROT</name>
<dbReference type="SUPFAM" id="SSF47616">
    <property type="entry name" value="GST C-terminal domain-like"/>
    <property type="match status" value="1"/>
</dbReference>
<gene>
    <name evidence="2" type="ORF">C4K68_17815</name>
</gene>
<dbReference type="InterPro" id="IPR036249">
    <property type="entry name" value="Thioredoxin-like_sf"/>
</dbReference>
<reference evidence="2 3" key="1">
    <citation type="submission" date="2018-02" db="EMBL/GenBank/DDBJ databases">
        <title>novel marine gammaproteobacteria from coastal saline agro ecosystem.</title>
        <authorList>
            <person name="Krishnan R."/>
            <person name="Ramesh Kumar N."/>
        </authorList>
    </citation>
    <scope>NUCLEOTIDE SEQUENCE [LARGE SCALE GENOMIC DNA]</scope>
    <source>
        <strain evidence="2 3">228</strain>
    </source>
</reference>
<dbReference type="InterPro" id="IPR036282">
    <property type="entry name" value="Glutathione-S-Trfase_C_sf"/>
</dbReference>
<dbReference type="PANTHER" id="PTHR42673:SF4">
    <property type="entry name" value="MALEYLACETOACETATE ISOMERASE"/>
    <property type="match status" value="1"/>
</dbReference>
<dbReference type="PROSITE" id="PS50404">
    <property type="entry name" value="GST_NTER"/>
    <property type="match status" value="1"/>
</dbReference>
<organism evidence="2 3">
    <name type="scientific">Proteobacteria bacterium 228</name>
    <dbReference type="NCBI Taxonomy" id="2083153"/>
    <lineage>
        <taxon>Bacteria</taxon>
        <taxon>Pseudomonadati</taxon>
        <taxon>Pseudomonadota</taxon>
    </lineage>
</organism>
<dbReference type="InterPro" id="IPR040079">
    <property type="entry name" value="Glutathione_S-Trfase"/>
</dbReference>
<dbReference type="GO" id="GO:0016034">
    <property type="term" value="F:maleylacetoacetate isomerase activity"/>
    <property type="evidence" value="ECO:0007669"/>
    <property type="project" value="TreeGrafter"/>
</dbReference>
<dbReference type="Gene3D" id="3.40.30.10">
    <property type="entry name" value="Glutaredoxin"/>
    <property type="match status" value="1"/>
</dbReference>
<dbReference type="InterPro" id="IPR054416">
    <property type="entry name" value="GST_UstS-like_C"/>
</dbReference>
<dbReference type="InterPro" id="IPR004045">
    <property type="entry name" value="Glutathione_S-Trfase_N"/>
</dbReference>
<dbReference type="Pfam" id="PF13417">
    <property type="entry name" value="GST_N_3"/>
    <property type="match status" value="1"/>
</dbReference>